<accession>E9GFD4</accession>
<dbReference type="EMBL" id="GL732542">
    <property type="protein sequence ID" value="EFX81619.1"/>
    <property type="molecule type" value="Genomic_DNA"/>
</dbReference>
<dbReference type="InParanoid" id="E9GFD4"/>
<proteinExistence type="predicted"/>
<organism evidence="1 2">
    <name type="scientific">Daphnia pulex</name>
    <name type="common">Water flea</name>
    <dbReference type="NCBI Taxonomy" id="6669"/>
    <lineage>
        <taxon>Eukaryota</taxon>
        <taxon>Metazoa</taxon>
        <taxon>Ecdysozoa</taxon>
        <taxon>Arthropoda</taxon>
        <taxon>Crustacea</taxon>
        <taxon>Branchiopoda</taxon>
        <taxon>Diplostraca</taxon>
        <taxon>Cladocera</taxon>
        <taxon>Anomopoda</taxon>
        <taxon>Daphniidae</taxon>
        <taxon>Daphnia</taxon>
    </lineage>
</organism>
<reference evidence="1 2" key="1">
    <citation type="journal article" date="2011" name="Science">
        <title>The ecoresponsive genome of Daphnia pulex.</title>
        <authorList>
            <person name="Colbourne J.K."/>
            <person name="Pfrender M.E."/>
            <person name="Gilbert D."/>
            <person name="Thomas W.K."/>
            <person name="Tucker A."/>
            <person name="Oakley T.H."/>
            <person name="Tokishita S."/>
            <person name="Aerts A."/>
            <person name="Arnold G.J."/>
            <person name="Basu M.K."/>
            <person name="Bauer D.J."/>
            <person name="Caceres C.E."/>
            <person name="Carmel L."/>
            <person name="Casola C."/>
            <person name="Choi J.H."/>
            <person name="Detter J.C."/>
            <person name="Dong Q."/>
            <person name="Dusheyko S."/>
            <person name="Eads B.D."/>
            <person name="Frohlich T."/>
            <person name="Geiler-Samerotte K.A."/>
            <person name="Gerlach D."/>
            <person name="Hatcher P."/>
            <person name="Jogdeo S."/>
            <person name="Krijgsveld J."/>
            <person name="Kriventseva E.V."/>
            <person name="Kultz D."/>
            <person name="Laforsch C."/>
            <person name="Lindquist E."/>
            <person name="Lopez J."/>
            <person name="Manak J.R."/>
            <person name="Muller J."/>
            <person name="Pangilinan J."/>
            <person name="Patwardhan R.P."/>
            <person name="Pitluck S."/>
            <person name="Pritham E.J."/>
            <person name="Rechtsteiner A."/>
            <person name="Rho M."/>
            <person name="Rogozin I.B."/>
            <person name="Sakarya O."/>
            <person name="Salamov A."/>
            <person name="Schaack S."/>
            <person name="Shapiro H."/>
            <person name="Shiga Y."/>
            <person name="Skalitzky C."/>
            <person name="Smith Z."/>
            <person name="Souvorov A."/>
            <person name="Sung W."/>
            <person name="Tang Z."/>
            <person name="Tsuchiya D."/>
            <person name="Tu H."/>
            <person name="Vos H."/>
            <person name="Wang M."/>
            <person name="Wolf Y.I."/>
            <person name="Yamagata H."/>
            <person name="Yamada T."/>
            <person name="Ye Y."/>
            <person name="Shaw J.R."/>
            <person name="Andrews J."/>
            <person name="Crease T.J."/>
            <person name="Tang H."/>
            <person name="Lucas S.M."/>
            <person name="Robertson H.M."/>
            <person name="Bork P."/>
            <person name="Koonin E.V."/>
            <person name="Zdobnov E.M."/>
            <person name="Grigoriev I.V."/>
            <person name="Lynch M."/>
            <person name="Boore J.L."/>
        </authorList>
    </citation>
    <scope>NUCLEOTIDE SEQUENCE [LARGE SCALE GENOMIC DNA]</scope>
</reference>
<name>E9GFD4_DAPPU</name>
<sequence length="74" mass="8256">MCQNLDGGFVIKAAPPPPPIARVNTLQQRRPPPSPLFSLYTPDIFHTDDVKEAYCRCQVKTKKKASKVNSQGMK</sequence>
<gene>
    <name evidence="1" type="ORF">DAPPUDRAFT_241915</name>
</gene>
<dbReference type="AlphaFoldDB" id="E9GFD4"/>
<dbReference type="KEGG" id="dpx:DAPPUDRAFT_241915"/>
<protein>
    <submittedName>
        <fullName evidence="1">Uncharacterized protein</fullName>
    </submittedName>
</protein>
<evidence type="ECO:0000313" key="2">
    <source>
        <dbReference type="Proteomes" id="UP000000305"/>
    </source>
</evidence>
<evidence type="ECO:0000313" key="1">
    <source>
        <dbReference type="EMBL" id="EFX81619.1"/>
    </source>
</evidence>
<keyword evidence="2" id="KW-1185">Reference proteome</keyword>
<dbReference type="Proteomes" id="UP000000305">
    <property type="component" value="Unassembled WGS sequence"/>
</dbReference>
<dbReference type="HOGENOM" id="CLU_2690318_0_0_1"/>